<protein>
    <submittedName>
        <fullName evidence="1">Uncharacterized protein</fullName>
    </submittedName>
</protein>
<dbReference type="EMBL" id="JRRC01169902">
    <property type="protein sequence ID" value="KHG01087.1"/>
    <property type="molecule type" value="Genomic_DNA"/>
</dbReference>
<dbReference type="AlphaFoldDB" id="A0A0B0ML22"/>
<proteinExistence type="predicted"/>
<keyword evidence="2" id="KW-1185">Reference proteome</keyword>
<accession>A0A0B0ML22</accession>
<organism evidence="1 2">
    <name type="scientific">Gossypium arboreum</name>
    <name type="common">Tree cotton</name>
    <name type="synonym">Gossypium nanking</name>
    <dbReference type="NCBI Taxonomy" id="29729"/>
    <lineage>
        <taxon>Eukaryota</taxon>
        <taxon>Viridiplantae</taxon>
        <taxon>Streptophyta</taxon>
        <taxon>Embryophyta</taxon>
        <taxon>Tracheophyta</taxon>
        <taxon>Spermatophyta</taxon>
        <taxon>Magnoliopsida</taxon>
        <taxon>eudicotyledons</taxon>
        <taxon>Gunneridae</taxon>
        <taxon>Pentapetalae</taxon>
        <taxon>rosids</taxon>
        <taxon>malvids</taxon>
        <taxon>Malvales</taxon>
        <taxon>Malvaceae</taxon>
        <taxon>Malvoideae</taxon>
        <taxon>Gossypium</taxon>
    </lineage>
</organism>
<evidence type="ECO:0000313" key="2">
    <source>
        <dbReference type="Proteomes" id="UP000032142"/>
    </source>
</evidence>
<name>A0A0B0ML22_GOSAR</name>
<reference evidence="2" key="1">
    <citation type="submission" date="2014-09" db="EMBL/GenBank/DDBJ databases">
        <authorList>
            <person name="Mudge J."/>
            <person name="Ramaraj T."/>
            <person name="Lindquist I.E."/>
            <person name="Bharti A.K."/>
            <person name="Sundararajan A."/>
            <person name="Cameron C.T."/>
            <person name="Woodward J.E."/>
            <person name="May G.D."/>
            <person name="Brubaker C."/>
            <person name="Broadhvest J."/>
            <person name="Wilkins T.A."/>
        </authorList>
    </citation>
    <scope>NUCLEOTIDE SEQUENCE</scope>
    <source>
        <strain evidence="2">cv. AKA8401</strain>
    </source>
</reference>
<dbReference type="Proteomes" id="UP000032142">
    <property type="component" value="Unassembled WGS sequence"/>
</dbReference>
<gene>
    <name evidence="1" type="ORF">F383_23332</name>
</gene>
<comment type="caution">
    <text evidence="1">The sequence shown here is derived from an EMBL/GenBank/DDBJ whole genome shotgun (WGS) entry which is preliminary data.</text>
</comment>
<sequence length="25" mass="2810">MAYFFPYGKGHGRVSQPCFSMAISK</sequence>
<evidence type="ECO:0000313" key="1">
    <source>
        <dbReference type="EMBL" id="KHG01087.1"/>
    </source>
</evidence>